<accession>A0AAD7I3N4</accession>
<evidence type="ECO:0000313" key="3">
    <source>
        <dbReference type="Proteomes" id="UP001215280"/>
    </source>
</evidence>
<keyword evidence="1" id="KW-0472">Membrane</keyword>
<keyword evidence="1" id="KW-1133">Transmembrane helix</keyword>
<dbReference type="PRINTS" id="PR00081">
    <property type="entry name" value="GDHRDH"/>
</dbReference>
<evidence type="ECO:0000313" key="2">
    <source>
        <dbReference type="EMBL" id="KAJ7733412.1"/>
    </source>
</evidence>
<dbReference type="EMBL" id="JARJLG010000168">
    <property type="protein sequence ID" value="KAJ7733412.1"/>
    <property type="molecule type" value="Genomic_DNA"/>
</dbReference>
<name>A0AAD7I3N4_9AGAR</name>
<dbReference type="InterPro" id="IPR002347">
    <property type="entry name" value="SDR_fam"/>
</dbReference>
<protein>
    <submittedName>
        <fullName evidence="2">Oxidoreductase</fullName>
    </submittedName>
</protein>
<feature type="transmembrane region" description="Helical" evidence="1">
    <location>
        <begin position="12"/>
        <end position="32"/>
    </location>
</feature>
<comment type="caution">
    <text evidence="2">The sequence shown here is derived from an EMBL/GenBank/DDBJ whole genome shotgun (WGS) entry which is preliminary data.</text>
</comment>
<dbReference type="GO" id="GO:0047560">
    <property type="term" value="F:3-dehydrosphinganine reductase activity"/>
    <property type="evidence" value="ECO:0007669"/>
    <property type="project" value="TreeGrafter"/>
</dbReference>
<dbReference type="GO" id="GO:0006666">
    <property type="term" value="P:3-keto-sphinganine metabolic process"/>
    <property type="evidence" value="ECO:0007669"/>
    <property type="project" value="TreeGrafter"/>
</dbReference>
<reference evidence="2" key="1">
    <citation type="submission" date="2023-03" db="EMBL/GenBank/DDBJ databases">
        <title>Massive genome expansion in bonnet fungi (Mycena s.s.) driven by repeated elements and novel gene families across ecological guilds.</title>
        <authorList>
            <consortium name="Lawrence Berkeley National Laboratory"/>
            <person name="Harder C.B."/>
            <person name="Miyauchi S."/>
            <person name="Viragh M."/>
            <person name="Kuo A."/>
            <person name="Thoen E."/>
            <person name="Andreopoulos B."/>
            <person name="Lu D."/>
            <person name="Skrede I."/>
            <person name="Drula E."/>
            <person name="Henrissat B."/>
            <person name="Morin E."/>
            <person name="Kohler A."/>
            <person name="Barry K."/>
            <person name="LaButti K."/>
            <person name="Morin E."/>
            <person name="Salamov A."/>
            <person name="Lipzen A."/>
            <person name="Mereny Z."/>
            <person name="Hegedus B."/>
            <person name="Baldrian P."/>
            <person name="Stursova M."/>
            <person name="Weitz H."/>
            <person name="Taylor A."/>
            <person name="Grigoriev I.V."/>
            <person name="Nagy L.G."/>
            <person name="Martin F."/>
            <person name="Kauserud H."/>
        </authorList>
    </citation>
    <scope>NUCLEOTIDE SEQUENCE</scope>
    <source>
        <strain evidence="2">CBHHK188m</strain>
    </source>
</reference>
<keyword evidence="1" id="KW-0812">Transmembrane</keyword>
<feature type="transmembrane region" description="Helical" evidence="1">
    <location>
        <begin position="175"/>
        <end position="193"/>
    </location>
</feature>
<evidence type="ECO:0000256" key="1">
    <source>
        <dbReference type="SAM" id="Phobius"/>
    </source>
</evidence>
<dbReference type="GO" id="GO:0030148">
    <property type="term" value="P:sphingolipid biosynthetic process"/>
    <property type="evidence" value="ECO:0007669"/>
    <property type="project" value="TreeGrafter"/>
</dbReference>
<feature type="non-terminal residue" evidence="2">
    <location>
        <position position="1"/>
    </location>
</feature>
<dbReference type="Proteomes" id="UP001215280">
    <property type="component" value="Unassembled WGS sequence"/>
</dbReference>
<gene>
    <name evidence="2" type="ORF">DFH07DRAFT_845651</name>
</gene>
<proteinExistence type="predicted"/>
<dbReference type="SUPFAM" id="SSF51735">
    <property type="entry name" value="NAD(P)-binding Rossmann-fold domains"/>
    <property type="match status" value="1"/>
</dbReference>
<dbReference type="PANTHER" id="PTHR43550:SF3">
    <property type="entry name" value="3-KETODIHYDROSPHINGOSINE REDUCTASE"/>
    <property type="match status" value="1"/>
</dbReference>
<dbReference type="AlphaFoldDB" id="A0AAD7I3N4"/>
<dbReference type="GO" id="GO:0005789">
    <property type="term" value="C:endoplasmic reticulum membrane"/>
    <property type="evidence" value="ECO:0007669"/>
    <property type="project" value="TreeGrafter"/>
</dbReference>
<sequence>MGHGGKGINTPLDSALLPTVLLLFGVLMFGKSWNPDGLHAYVTGGSTGLGLSLAIILASKGAHVSIVARNQYRLDNALKAIEKCRQHPNQLLAVYSFSLNTAVESAAALEAVCKPHGGNSPDAVFACAGSSKPKFFMEMSEEEMEQGMINGYWVQAWTVMAAAKKMVRDGSKGKIVLVSSTLGYMSFIGWASYSPAKHALRGLADTLQSEFMLYDIDIHIFFPPTMFTPGYDEENKTKPPIVRDIESTDDGMTADAAANALFRGIQKGHTHITGDIITDLFRASTRGAAPRHNMFLDTLYDMAASIIAPIWRMGVDKRVRAHRVEHLQYLHDNGFFS</sequence>
<keyword evidence="3" id="KW-1185">Reference proteome</keyword>
<dbReference type="InterPro" id="IPR036291">
    <property type="entry name" value="NAD(P)-bd_dom_sf"/>
</dbReference>
<feature type="transmembrane region" description="Helical" evidence="1">
    <location>
        <begin position="38"/>
        <end position="59"/>
    </location>
</feature>
<dbReference type="Pfam" id="PF00106">
    <property type="entry name" value="adh_short"/>
    <property type="match status" value="1"/>
</dbReference>
<organism evidence="2 3">
    <name type="scientific">Mycena maculata</name>
    <dbReference type="NCBI Taxonomy" id="230809"/>
    <lineage>
        <taxon>Eukaryota</taxon>
        <taxon>Fungi</taxon>
        <taxon>Dikarya</taxon>
        <taxon>Basidiomycota</taxon>
        <taxon>Agaricomycotina</taxon>
        <taxon>Agaricomycetes</taxon>
        <taxon>Agaricomycetidae</taxon>
        <taxon>Agaricales</taxon>
        <taxon>Marasmiineae</taxon>
        <taxon>Mycenaceae</taxon>
        <taxon>Mycena</taxon>
    </lineage>
</organism>
<dbReference type="Gene3D" id="3.40.50.720">
    <property type="entry name" value="NAD(P)-binding Rossmann-like Domain"/>
    <property type="match status" value="1"/>
</dbReference>
<dbReference type="PANTHER" id="PTHR43550">
    <property type="entry name" value="3-KETODIHYDROSPHINGOSINE REDUCTASE"/>
    <property type="match status" value="1"/>
</dbReference>